<accession>A0ABW4FYQ9</accession>
<dbReference type="RefSeq" id="WP_343984521.1">
    <property type="nucleotide sequence ID" value="NZ_BAAAJG010000023.1"/>
</dbReference>
<organism evidence="6 7">
    <name type="scientific">Pseudonocardia aurantiaca</name>
    <dbReference type="NCBI Taxonomy" id="75290"/>
    <lineage>
        <taxon>Bacteria</taxon>
        <taxon>Bacillati</taxon>
        <taxon>Actinomycetota</taxon>
        <taxon>Actinomycetes</taxon>
        <taxon>Pseudonocardiales</taxon>
        <taxon>Pseudonocardiaceae</taxon>
        <taxon>Pseudonocardia</taxon>
    </lineage>
</organism>
<evidence type="ECO:0000256" key="1">
    <source>
        <dbReference type="ARBA" id="ARBA00023015"/>
    </source>
</evidence>
<dbReference type="PANTHER" id="PTHR46796">
    <property type="entry name" value="HTH-TYPE TRANSCRIPTIONAL ACTIVATOR RHAS-RELATED"/>
    <property type="match status" value="1"/>
</dbReference>
<name>A0ABW4FYQ9_9PSEU</name>
<feature type="region of interest" description="Disordered" evidence="4">
    <location>
        <begin position="298"/>
        <end position="321"/>
    </location>
</feature>
<sequence length="321" mass="33683">MDVLTDMLQRSRAHGAAFSHSTAHGEWGVRFPPAAQLAIHGILGGEAFAWTDRPDDARRVLSGDVVLVRGPSQHHMGHAPAAGTVPFLGHPAAGPPSGGALRMAFGSGAGDPTTFFCGAYRFEGDLCAGLLAGLPGLTVVRPRAGSRLRATLDIFAGELLQEAPGQQALLDSLLDVILVQALREQLAADLDAAPAWFRAMADPAVGATLRAIHADPQRDWTVAGLAAEASLSRATFARRFTRLLGLAPLAYVTDWRMALAREQLRAGDAGLAAIARSLGYASEFSFAAAFKRHHGTAPGRWRAAAQDSTPPPCTSHPADGV</sequence>
<dbReference type="SMART" id="SM00342">
    <property type="entry name" value="HTH_ARAC"/>
    <property type="match status" value="1"/>
</dbReference>
<dbReference type="Pfam" id="PF12852">
    <property type="entry name" value="Cupin_6"/>
    <property type="match status" value="1"/>
</dbReference>
<dbReference type="PANTHER" id="PTHR46796:SF13">
    <property type="entry name" value="HTH-TYPE TRANSCRIPTIONAL ACTIVATOR RHAS"/>
    <property type="match status" value="1"/>
</dbReference>
<keyword evidence="7" id="KW-1185">Reference proteome</keyword>
<evidence type="ECO:0000256" key="4">
    <source>
        <dbReference type="SAM" id="MobiDB-lite"/>
    </source>
</evidence>
<evidence type="ECO:0000256" key="3">
    <source>
        <dbReference type="ARBA" id="ARBA00023163"/>
    </source>
</evidence>
<dbReference type="EMBL" id="JBHUCP010000028">
    <property type="protein sequence ID" value="MFD1534187.1"/>
    <property type="molecule type" value="Genomic_DNA"/>
</dbReference>
<proteinExistence type="predicted"/>
<dbReference type="InterPro" id="IPR018062">
    <property type="entry name" value="HTH_AraC-typ_CS"/>
</dbReference>
<dbReference type="InterPro" id="IPR018060">
    <property type="entry name" value="HTH_AraC"/>
</dbReference>
<dbReference type="InterPro" id="IPR032783">
    <property type="entry name" value="AraC_lig"/>
</dbReference>
<dbReference type="InterPro" id="IPR050204">
    <property type="entry name" value="AraC_XylS_family_regulators"/>
</dbReference>
<reference evidence="7" key="1">
    <citation type="journal article" date="2019" name="Int. J. Syst. Evol. Microbiol.">
        <title>The Global Catalogue of Microorganisms (GCM) 10K type strain sequencing project: providing services to taxonomists for standard genome sequencing and annotation.</title>
        <authorList>
            <consortium name="The Broad Institute Genomics Platform"/>
            <consortium name="The Broad Institute Genome Sequencing Center for Infectious Disease"/>
            <person name="Wu L."/>
            <person name="Ma J."/>
        </authorList>
    </citation>
    <scope>NUCLEOTIDE SEQUENCE [LARGE SCALE GENOMIC DNA]</scope>
    <source>
        <strain evidence="7">JCM 12165</strain>
    </source>
</reference>
<dbReference type="Pfam" id="PF12833">
    <property type="entry name" value="HTH_18"/>
    <property type="match status" value="1"/>
</dbReference>
<protein>
    <submittedName>
        <fullName evidence="6">AraC family transcriptional regulator</fullName>
    </submittedName>
</protein>
<evidence type="ECO:0000259" key="5">
    <source>
        <dbReference type="PROSITE" id="PS01124"/>
    </source>
</evidence>
<feature type="domain" description="HTH araC/xylS-type" evidence="5">
    <location>
        <begin position="206"/>
        <end position="304"/>
    </location>
</feature>
<keyword evidence="3" id="KW-0804">Transcription</keyword>
<evidence type="ECO:0000313" key="6">
    <source>
        <dbReference type="EMBL" id="MFD1534187.1"/>
    </source>
</evidence>
<dbReference type="Gene3D" id="1.10.10.60">
    <property type="entry name" value="Homeodomain-like"/>
    <property type="match status" value="1"/>
</dbReference>
<dbReference type="SUPFAM" id="SSF46689">
    <property type="entry name" value="Homeodomain-like"/>
    <property type="match status" value="2"/>
</dbReference>
<evidence type="ECO:0000256" key="2">
    <source>
        <dbReference type="ARBA" id="ARBA00023125"/>
    </source>
</evidence>
<dbReference type="InterPro" id="IPR009057">
    <property type="entry name" value="Homeodomain-like_sf"/>
</dbReference>
<dbReference type="Proteomes" id="UP001597145">
    <property type="component" value="Unassembled WGS sequence"/>
</dbReference>
<dbReference type="PROSITE" id="PS01124">
    <property type="entry name" value="HTH_ARAC_FAMILY_2"/>
    <property type="match status" value="1"/>
</dbReference>
<gene>
    <name evidence="6" type="ORF">ACFSCY_32705</name>
</gene>
<comment type="caution">
    <text evidence="6">The sequence shown here is derived from an EMBL/GenBank/DDBJ whole genome shotgun (WGS) entry which is preliminary data.</text>
</comment>
<keyword evidence="1" id="KW-0805">Transcription regulation</keyword>
<evidence type="ECO:0000313" key="7">
    <source>
        <dbReference type="Proteomes" id="UP001597145"/>
    </source>
</evidence>
<dbReference type="PROSITE" id="PS00041">
    <property type="entry name" value="HTH_ARAC_FAMILY_1"/>
    <property type="match status" value="1"/>
</dbReference>
<keyword evidence="2" id="KW-0238">DNA-binding</keyword>